<proteinExistence type="predicted"/>
<gene>
    <name evidence="1" type="ORF">C1H46_031770</name>
</gene>
<dbReference type="EMBL" id="VIEB01000712">
    <property type="protein sequence ID" value="TQD82657.1"/>
    <property type="molecule type" value="Genomic_DNA"/>
</dbReference>
<reference evidence="1 2" key="1">
    <citation type="journal article" date="2019" name="G3 (Bethesda)">
        <title>Sequencing of a Wild Apple (Malus baccata) Genome Unravels the Differences Between Cultivated and Wild Apple Species Regarding Disease Resistance and Cold Tolerance.</title>
        <authorList>
            <person name="Chen X."/>
        </authorList>
    </citation>
    <scope>NUCLEOTIDE SEQUENCE [LARGE SCALE GENOMIC DNA]</scope>
    <source>
        <strain evidence="2">cv. Shandingzi</strain>
        <tissue evidence="1">Leaves</tissue>
    </source>
</reference>
<evidence type="ECO:0000313" key="1">
    <source>
        <dbReference type="EMBL" id="TQD82657.1"/>
    </source>
</evidence>
<dbReference type="Proteomes" id="UP000315295">
    <property type="component" value="Unassembled WGS sequence"/>
</dbReference>
<name>A0A540L835_MALBA</name>
<dbReference type="AlphaFoldDB" id="A0A540L835"/>
<organism evidence="1 2">
    <name type="scientific">Malus baccata</name>
    <name type="common">Siberian crab apple</name>
    <name type="synonym">Pyrus baccata</name>
    <dbReference type="NCBI Taxonomy" id="106549"/>
    <lineage>
        <taxon>Eukaryota</taxon>
        <taxon>Viridiplantae</taxon>
        <taxon>Streptophyta</taxon>
        <taxon>Embryophyta</taxon>
        <taxon>Tracheophyta</taxon>
        <taxon>Spermatophyta</taxon>
        <taxon>Magnoliopsida</taxon>
        <taxon>eudicotyledons</taxon>
        <taxon>Gunneridae</taxon>
        <taxon>Pentapetalae</taxon>
        <taxon>rosids</taxon>
        <taxon>fabids</taxon>
        <taxon>Rosales</taxon>
        <taxon>Rosaceae</taxon>
        <taxon>Amygdaloideae</taxon>
        <taxon>Maleae</taxon>
        <taxon>Malus</taxon>
    </lineage>
</organism>
<evidence type="ECO:0000313" key="2">
    <source>
        <dbReference type="Proteomes" id="UP000315295"/>
    </source>
</evidence>
<keyword evidence="2" id="KW-1185">Reference proteome</keyword>
<comment type="caution">
    <text evidence="1">The sequence shown here is derived from an EMBL/GenBank/DDBJ whole genome shotgun (WGS) entry which is preliminary data.</text>
</comment>
<accession>A0A540L835</accession>
<protein>
    <submittedName>
        <fullName evidence="1">Uncharacterized protein</fullName>
    </submittedName>
</protein>
<sequence length="58" mass="6618">MGRERIVQAGLATGGDGRWRRELIAVMRDRNGAARMVTDQVRHGLEQHRNASRDLDFD</sequence>